<dbReference type="PRINTS" id="PR00368">
    <property type="entry name" value="FADPNR"/>
</dbReference>
<organism evidence="16 17">
    <name type="scientific">Spongiibacter thalassae</name>
    <dbReference type="NCBI Taxonomy" id="2721624"/>
    <lineage>
        <taxon>Bacteria</taxon>
        <taxon>Pseudomonadati</taxon>
        <taxon>Pseudomonadota</taxon>
        <taxon>Gammaproteobacteria</taxon>
        <taxon>Cellvibrionales</taxon>
        <taxon>Spongiibacteraceae</taxon>
        <taxon>Spongiibacter</taxon>
    </lineage>
</organism>
<name>A0ABX1GHQ8_9GAMM</name>
<dbReference type="SUPFAM" id="SSF55424">
    <property type="entry name" value="FAD/NAD-linked reductases, dimerisation (C-terminal) domain"/>
    <property type="match status" value="1"/>
</dbReference>
<dbReference type="PRINTS" id="PR00411">
    <property type="entry name" value="PNDRDTASEI"/>
</dbReference>
<evidence type="ECO:0000259" key="14">
    <source>
        <dbReference type="Pfam" id="PF02852"/>
    </source>
</evidence>
<keyword evidence="17" id="KW-1185">Reference proteome</keyword>
<dbReference type="Gene3D" id="3.50.50.60">
    <property type="entry name" value="FAD/NAD(P)-binding domain"/>
    <property type="match status" value="2"/>
</dbReference>
<dbReference type="InterPro" id="IPR016156">
    <property type="entry name" value="FAD/NAD-linked_Rdtase_dimer_sf"/>
</dbReference>
<comment type="caution">
    <text evidence="16">The sequence shown here is derived from an EMBL/GenBank/DDBJ whole genome shotgun (WGS) entry which is preliminary data.</text>
</comment>
<dbReference type="NCBIfam" id="NF003585">
    <property type="entry name" value="PRK05249.1"/>
    <property type="match status" value="1"/>
</dbReference>
<sequence>MGENSHRIPSGILIGAGSLVNYDVLVIGSGPAGESAALNAIKHGQTVAVIEAQEQVGGACTHQGTIPSKALRHMVRSAIAFNNTPIFRDIGDPRTLTYPRLLSHTNEVISRQVSMRSRFYYRNNIRVLRGQASFLDERAVSVQTHDGKVERLTAEKVVIATGSRPYRPDNIDFDHPRVYDSDSILKMTNTPKKVIVYGAGVIGCEYASIFSGIGIKVELINTRDRLLEFLDDEISDALSYHLRHLGVMIRHRESYSEVECSDRQVLLKLESGKRLHADALLWCNGRSGNTEALNLDAVGLKTDHRGQLLVDEHYQTSVPGIYAAGDVIGWPSLASAAYDQGRAASASARGKEQCRFVNDVPTGIYTIPEISSVGQTETELTEAKIPYEVGRAFFKDTARGQISGETVGMLKLLFHVETMEILGIHCFGAEAAEIIHIGQAIMKQTNGGNSLRYFINTTFNYPTMAEAYRTAALNGLNRL</sequence>
<protein>
    <recommendedName>
        <fullName evidence="6">Soluble pyridine nucleotide transhydrogenase</fullName>
        <ecNumber evidence="5">1.6.1.1</ecNumber>
    </recommendedName>
    <alternativeName>
        <fullName evidence="13">NAD(P)(+) transhydrogenase [B-specific]</fullName>
    </alternativeName>
</protein>
<keyword evidence="7" id="KW-0963">Cytoplasm</keyword>
<keyword evidence="8" id="KW-0285">Flavoprotein</keyword>
<keyword evidence="11 16" id="KW-0560">Oxidoreductase</keyword>
<evidence type="ECO:0000256" key="4">
    <source>
        <dbReference type="ARBA" id="ARBA00007532"/>
    </source>
</evidence>
<proteinExistence type="inferred from homology"/>
<evidence type="ECO:0000256" key="1">
    <source>
        <dbReference type="ARBA" id="ARBA00001974"/>
    </source>
</evidence>
<dbReference type="RefSeq" id="WP_168450280.1">
    <property type="nucleotide sequence ID" value="NZ_JAAWWK010000003.1"/>
</dbReference>
<accession>A0ABX1GHQ8</accession>
<gene>
    <name evidence="16" type="primary">sthA</name>
    <name evidence="16" type="ORF">HCU74_09925</name>
</gene>
<comment type="function">
    <text evidence="2">Conversion of NADPH, generated by peripheral catabolic pathways, to NADH, which can enter the respiratory chain for energy generation.</text>
</comment>
<dbReference type="InterPro" id="IPR001100">
    <property type="entry name" value="Pyr_nuc-diS_OxRdtase"/>
</dbReference>
<evidence type="ECO:0000256" key="12">
    <source>
        <dbReference type="ARBA" id="ARBA00023027"/>
    </source>
</evidence>
<keyword evidence="12" id="KW-0520">NAD</keyword>
<dbReference type="Pfam" id="PF02852">
    <property type="entry name" value="Pyr_redox_dim"/>
    <property type="match status" value="1"/>
</dbReference>
<comment type="cofactor">
    <cofactor evidence="1">
        <name>FAD</name>
        <dbReference type="ChEBI" id="CHEBI:57692"/>
    </cofactor>
</comment>
<evidence type="ECO:0000256" key="6">
    <source>
        <dbReference type="ARBA" id="ARBA00016603"/>
    </source>
</evidence>
<dbReference type="InterPro" id="IPR023753">
    <property type="entry name" value="FAD/NAD-binding_dom"/>
</dbReference>
<comment type="subcellular location">
    <subcellularLocation>
        <location evidence="3">Cytoplasm</location>
    </subcellularLocation>
</comment>
<comment type="similarity">
    <text evidence="4">Belongs to the class-I pyridine nucleotide-disulfide oxidoreductase family.</text>
</comment>
<evidence type="ECO:0000256" key="2">
    <source>
        <dbReference type="ARBA" id="ARBA00002842"/>
    </source>
</evidence>
<evidence type="ECO:0000256" key="10">
    <source>
        <dbReference type="ARBA" id="ARBA00022857"/>
    </source>
</evidence>
<evidence type="ECO:0000313" key="16">
    <source>
        <dbReference type="EMBL" id="NKI17739.1"/>
    </source>
</evidence>
<evidence type="ECO:0000259" key="15">
    <source>
        <dbReference type="Pfam" id="PF07992"/>
    </source>
</evidence>
<dbReference type="PANTHER" id="PTHR22912">
    <property type="entry name" value="DISULFIDE OXIDOREDUCTASE"/>
    <property type="match status" value="1"/>
</dbReference>
<reference evidence="16 17" key="1">
    <citation type="submission" date="2020-04" db="EMBL/GenBank/DDBJ databases">
        <authorList>
            <person name="Yoon J."/>
        </authorList>
    </citation>
    <scope>NUCLEOTIDE SEQUENCE [LARGE SCALE GENOMIC DNA]</scope>
    <source>
        <strain evidence="16 17">KMU-166</strain>
    </source>
</reference>
<dbReference type="GO" id="GO:0003957">
    <property type="term" value="F:NAD(P)+ transhydrogenase (Si-specific) activity"/>
    <property type="evidence" value="ECO:0007669"/>
    <property type="project" value="UniProtKB-EC"/>
</dbReference>
<dbReference type="InterPro" id="IPR036188">
    <property type="entry name" value="FAD/NAD-bd_sf"/>
</dbReference>
<keyword evidence="9" id="KW-0274">FAD</keyword>
<dbReference type="InterPro" id="IPR004099">
    <property type="entry name" value="Pyr_nucl-diS_OxRdtase_dimer"/>
</dbReference>
<dbReference type="Gene3D" id="3.30.390.30">
    <property type="match status" value="1"/>
</dbReference>
<evidence type="ECO:0000256" key="7">
    <source>
        <dbReference type="ARBA" id="ARBA00022490"/>
    </source>
</evidence>
<evidence type="ECO:0000256" key="13">
    <source>
        <dbReference type="ARBA" id="ARBA00031183"/>
    </source>
</evidence>
<dbReference type="InterPro" id="IPR050151">
    <property type="entry name" value="Class-I_Pyr_Nuc-Dis_Oxidored"/>
</dbReference>
<dbReference type="Proteomes" id="UP000765845">
    <property type="component" value="Unassembled WGS sequence"/>
</dbReference>
<dbReference type="Pfam" id="PF07992">
    <property type="entry name" value="Pyr_redox_2"/>
    <property type="match status" value="1"/>
</dbReference>
<feature type="domain" description="FAD/NAD(P)-binding" evidence="15">
    <location>
        <begin position="22"/>
        <end position="341"/>
    </location>
</feature>
<feature type="domain" description="Pyridine nucleotide-disulphide oxidoreductase dimerisation" evidence="14">
    <location>
        <begin position="360"/>
        <end position="472"/>
    </location>
</feature>
<evidence type="ECO:0000256" key="11">
    <source>
        <dbReference type="ARBA" id="ARBA00023002"/>
    </source>
</evidence>
<keyword evidence="10" id="KW-0521">NADP</keyword>
<evidence type="ECO:0000256" key="5">
    <source>
        <dbReference type="ARBA" id="ARBA00012772"/>
    </source>
</evidence>
<dbReference type="EC" id="1.6.1.1" evidence="5"/>
<evidence type="ECO:0000256" key="3">
    <source>
        <dbReference type="ARBA" id="ARBA00004496"/>
    </source>
</evidence>
<evidence type="ECO:0000256" key="9">
    <source>
        <dbReference type="ARBA" id="ARBA00022827"/>
    </source>
</evidence>
<dbReference type="PANTHER" id="PTHR22912:SF93">
    <property type="entry name" value="SOLUBLE PYRIDINE NUCLEOTIDE TRANSHYDROGENASE"/>
    <property type="match status" value="1"/>
</dbReference>
<evidence type="ECO:0000313" key="17">
    <source>
        <dbReference type="Proteomes" id="UP000765845"/>
    </source>
</evidence>
<dbReference type="PIRSF" id="PIRSF000350">
    <property type="entry name" value="Mercury_reductase_MerA"/>
    <property type="match status" value="1"/>
</dbReference>
<dbReference type="SUPFAM" id="SSF51905">
    <property type="entry name" value="FAD/NAD(P)-binding domain"/>
    <property type="match status" value="1"/>
</dbReference>
<evidence type="ECO:0000256" key="8">
    <source>
        <dbReference type="ARBA" id="ARBA00022630"/>
    </source>
</evidence>
<dbReference type="EMBL" id="JAAWWK010000003">
    <property type="protein sequence ID" value="NKI17739.1"/>
    <property type="molecule type" value="Genomic_DNA"/>
</dbReference>